<keyword evidence="1" id="KW-0812">Transmembrane</keyword>
<dbReference type="GO" id="GO:0008757">
    <property type="term" value="F:S-adenosylmethionine-dependent methyltransferase activity"/>
    <property type="evidence" value="ECO:0007669"/>
    <property type="project" value="InterPro"/>
</dbReference>
<keyword evidence="3" id="KW-0489">Methyltransferase</keyword>
<feature type="transmembrane region" description="Helical" evidence="1">
    <location>
        <begin position="21"/>
        <end position="40"/>
    </location>
</feature>
<evidence type="ECO:0000313" key="4">
    <source>
        <dbReference type="Proteomes" id="UP000535182"/>
    </source>
</evidence>
<dbReference type="Proteomes" id="UP000535182">
    <property type="component" value="Unassembled WGS sequence"/>
</dbReference>
<sequence>MLTTASNKLDYGVDAPAVMRNFFLIGSAFLLVAIFSPPILHIGPVDLNARSFYWPAGFLLAEGFLFLLYVKVGKFRHRDFMLSLHPWRGDENVLDVGCGRGLLLAGAAKRIAALSGTGHATGIDVWSNVDMGGNSAVATQRNLGLEGISDYCTLLSQPAQEMSFPDATFDVVVSNLCIHNIYDQPTRRKALQQIVRVLKPGGVALISDYKLTEEYATEFRNAGLAVEKKRGSFLTTFPPLTVVIARKPM</sequence>
<dbReference type="EMBL" id="JACHEB010000003">
    <property type="protein sequence ID" value="MBB5328204.1"/>
    <property type="molecule type" value="Genomic_DNA"/>
</dbReference>
<feature type="transmembrane region" description="Helical" evidence="1">
    <location>
        <begin position="52"/>
        <end position="70"/>
    </location>
</feature>
<evidence type="ECO:0000313" key="3">
    <source>
        <dbReference type="EMBL" id="MBB5328204.1"/>
    </source>
</evidence>
<dbReference type="PANTHER" id="PTHR45277">
    <property type="entry name" value="EXPRESSED PROTEIN"/>
    <property type="match status" value="1"/>
</dbReference>
<evidence type="ECO:0000259" key="2">
    <source>
        <dbReference type="Pfam" id="PF08241"/>
    </source>
</evidence>
<name>A0A9X0QDG1_9BACT</name>
<keyword evidence="4" id="KW-1185">Reference proteome</keyword>
<dbReference type="Pfam" id="PF08241">
    <property type="entry name" value="Methyltransf_11"/>
    <property type="match status" value="1"/>
</dbReference>
<proteinExistence type="predicted"/>
<keyword evidence="1" id="KW-1133">Transmembrane helix</keyword>
<dbReference type="Gene3D" id="3.40.50.150">
    <property type="entry name" value="Vaccinia Virus protein VP39"/>
    <property type="match status" value="1"/>
</dbReference>
<evidence type="ECO:0000256" key="1">
    <source>
        <dbReference type="SAM" id="Phobius"/>
    </source>
</evidence>
<comment type="caution">
    <text evidence="3">The sequence shown here is derived from an EMBL/GenBank/DDBJ whole genome shotgun (WGS) entry which is preliminary data.</text>
</comment>
<keyword evidence="3" id="KW-0808">Transferase</keyword>
<dbReference type="AlphaFoldDB" id="A0A9X0QDG1"/>
<feature type="domain" description="Methyltransferase type 11" evidence="2">
    <location>
        <begin position="94"/>
        <end position="206"/>
    </location>
</feature>
<dbReference type="PANTHER" id="PTHR45277:SF1">
    <property type="entry name" value="EXPRESSED PROTEIN"/>
    <property type="match status" value="1"/>
</dbReference>
<keyword evidence="1" id="KW-0472">Membrane</keyword>
<dbReference type="CDD" id="cd02440">
    <property type="entry name" value="AdoMet_MTases"/>
    <property type="match status" value="1"/>
</dbReference>
<accession>A0A9X0QDG1</accession>
<organism evidence="3 4">
    <name type="scientific">Tunturiibacter gelidiferens</name>
    <dbReference type="NCBI Taxonomy" id="3069689"/>
    <lineage>
        <taxon>Bacteria</taxon>
        <taxon>Pseudomonadati</taxon>
        <taxon>Acidobacteriota</taxon>
        <taxon>Terriglobia</taxon>
        <taxon>Terriglobales</taxon>
        <taxon>Acidobacteriaceae</taxon>
        <taxon>Tunturiibacter</taxon>
    </lineage>
</organism>
<protein>
    <submittedName>
        <fullName evidence="3">SAM-dependent methyltransferase</fullName>
    </submittedName>
</protein>
<reference evidence="3 4" key="1">
    <citation type="submission" date="2020-08" db="EMBL/GenBank/DDBJ databases">
        <title>Genomic Encyclopedia of Type Strains, Phase IV (KMG-V): Genome sequencing to study the core and pangenomes of soil and plant-associated prokaryotes.</title>
        <authorList>
            <person name="Whitman W."/>
        </authorList>
    </citation>
    <scope>NUCLEOTIDE SEQUENCE [LARGE SCALE GENOMIC DNA]</scope>
    <source>
        <strain evidence="3 4">X5P2</strain>
    </source>
</reference>
<dbReference type="RefSeq" id="WP_183975455.1">
    <property type="nucleotide sequence ID" value="NZ_JACHEB010000003.1"/>
</dbReference>
<dbReference type="GO" id="GO:0032259">
    <property type="term" value="P:methylation"/>
    <property type="evidence" value="ECO:0007669"/>
    <property type="project" value="UniProtKB-KW"/>
</dbReference>
<gene>
    <name evidence="3" type="ORF">HDF14_001810</name>
</gene>
<dbReference type="SUPFAM" id="SSF53335">
    <property type="entry name" value="S-adenosyl-L-methionine-dependent methyltransferases"/>
    <property type="match status" value="1"/>
</dbReference>
<dbReference type="InterPro" id="IPR029063">
    <property type="entry name" value="SAM-dependent_MTases_sf"/>
</dbReference>
<dbReference type="InterPro" id="IPR013216">
    <property type="entry name" value="Methyltransf_11"/>
</dbReference>